<feature type="compositionally biased region" description="Polar residues" evidence="1">
    <location>
        <begin position="60"/>
        <end position="71"/>
    </location>
</feature>
<keyword evidence="3" id="KW-1185">Reference proteome</keyword>
<organism evidence="2 3">
    <name type="scientific">Aldrovandia affinis</name>
    <dbReference type="NCBI Taxonomy" id="143900"/>
    <lineage>
        <taxon>Eukaryota</taxon>
        <taxon>Metazoa</taxon>
        <taxon>Chordata</taxon>
        <taxon>Craniata</taxon>
        <taxon>Vertebrata</taxon>
        <taxon>Euteleostomi</taxon>
        <taxon>Actinopterygii</taxon>
        <taxon>Neopterygii</taxon>
        <taxon>Teleostei</taxon>
        <taxon>Notacanthiformes</taxon>
        <taxon>Halosauridae</taxon>
        <taxon>Aldrovandia</taxon>
    </lineage>
</organism>
<protein>
    <submittedName>
        <fullName evidence="2">Uncharacterized protein</fullName>
    </submittedName>
</protein>
<proteinExistence type="predicted"/>
<reference evidence="2" key="1">
    <citation type="journal article" date="2023" name="Science">
        <title>Genome structures resolve the early diversification of teleost fishes.</title>
        <authorList>
            <person name="Parey E."/>
            <person name="Louis A."/>
            <person name="Montfort J."/>
            <person name="Bouchez O."/>
            <person name="Roques C."/>
            <person name="Iampietro C."/>
            <person name="Lluch J."/>
            <person name="Castinel A."/>
            <person name="Donnadieu C."/>
            <person name="Desvignes T."/>
            <person name="Floi Bucao C."/>
            <person name="Jouanno E."/>
            <person name="Wen M."/>
            <person name="Mejri S."/>
            <person name="Dirks R."/>
            <person name="Jansen H."/>
            <person name="Henkel C."/>
            <person name="Chen W.J."/>
            <person name="Zahm M."/>
            <person name="Cabau C."/>
            <person name="Klopp C."/>
            <person name="Thompson A.W."/>
            <person name="Robinson-Rechavi M."/>
            <person name="Braasch I."/>
            <person name="Lecointre G."/>
            <person name="Bobe J."/>
            <person name="Postlethwait J.H."/>
            <person name="Berthelot C."/>
            <person name="Roest Crollius H."/>
            <person name="Guiguen Y."/>
        </authorList>
    </citation>
    <scope>NUCLEOTIDE SEQUENCE</scope>
    <source>
        <strain evidence="2">NC1722</strain>
    </source>
</reference>
<dbReference type="EMBL" id="JAINUG010000001">
    <property type="protein sequence ID" value="KAJ8418711.1"/>
    <property type="molecule type" value="Genomic_DNA"/>
</dbReference>
<accession>A0AAD7TD31</accession>
<sequence length="71" mass="8189">LQHHELSVCRKGLEEGLRVHHCTVLLEHQCQEMARHQQGARCLKRREKGQQAHPVRWPSHPSSSSGYGCRL</sequence>
<comment type="caution">
    <text evidence="2">The sequence shown here is derived from an EMBL/GenBank/DDBJ whole genome shotgun (WGS) entry which is preliminary data.</text>
</comment>
<gene>
    <name evidence="2" type="ORF">AAFF_G00002100</name>
</gene>
<evidence type="ECO:0000256" key="1">
    <source>
        <dbReference type="SAM" id="MobiDB-lite"/>
    </source>
</evidence>
<evidence type="ECO:0000313" key="2">
    <source>
        <dbReference type="EMBL" id="KAJ8418711.1"/>
    </source>
</evidence>
<name>A0AAD7TD31_9TELE</name>
<feature type="region of interest" description="Disordered" evidence="1">
    <location>
        <begin position="41"/>
        <end position="71"/>
    </location>
</feature>
<dbReference type="Proteomes" id="UP001221898">
    <property type="component" value="Unassembled WGS sequence"/>
</dbReference>
<evidence type="ECO:0000313" key="3">
    <source>
        <dbReference type="Proteomes" id="UP001221898"/>
    </source>
</evidence>
<dbReference type="AlphaFoldDB" id="A0AAD7TD31"/>
<feature type="non-terminal residue" evidence="2">
    <location>
        <position position="71"/>
    </location>
</feature>